<evidence type="ECO:0000313" key="1">
    <source>
        <dbReference type="EMBL" id="NYI68281.1"/>
    </source>
</evidence>
<protein>
    <submittedName>
        <fullName evidence="1">Uncharacterized protein (DUF433 family)</fullName>
    </submittedName>
</protein>
<sequence length="152" mass="17033">MPKKRPWRKYPAVDHVVVEWAGPPAVETFDIGDNPQLGQAPELIDKRILFSRHRCTLAHELEHLDRGEVACQDAAVEKYVRLAVARKLIKWDDLVDAVSAGVSETELADDLAVTDEVLADRIRFLHRSEKMLLVMAGRRTSGSNAAQRPGSR</sequence>
<dbReference type="RefSeq" id="WP_179428648.1">
    <property type="nucleotide sequence ID" value="NZ_JACBZP010000001.1"/>
</dbReference>
<dbReference type="AlphaFoldDB" id="A0A7Z0D3T3"/>
<dbReference type="EMBL" id="JACBZP010000001">
    <property type="protein sequence ID" value="NYI68281.1"/>
    <property type="molecule type" value="Genomic_DNA"/>
</dbReference>
<dbReference type="Proteomes" id="UP000539111">
    <property type="component" value="Unassembled WGS sequence"/>
</dbReference>
<name>A0A7Z0D3T3_9MICO</name>
<evidence type="ECO:0000313" key="2">
    <source>
        <dbReference type="Proteomes" id="UP000539111"/>
    </source>
</evidence>
<reference evidence="1 2" key="1">
    <citation type="submission" date="2020-07" db="EMBL/GenBank/DDBJ databases">
        <title>Sequencing the genomes of 1000 actinobacteria strains.</title>
        <authorList>
            <person name="Klenk H.-P."/>
        </authorList>
    </citation>
    <scope>NUCLEOTIDE SEQUENCE [LARGE SCALE GENOMIC DNA]</scope>
    <source>
        <strain evidence="1 2">DSM 26341</strain>
    </source>
</reference>
<comment type="caution">
    <text evidence="1">The sequence shown here is derived from an EMBL/GenBank/DDBJ whole genome shotgun (WGS) entry which is preliminary data.</text>
</comment>
<accession>A0A7Z0D3T3</accession>
<keyword evidence="2" id="KW-1185">Reference proteome</keyword>
<organism evidence="1 2">
    <name type="scientific">Spelaeicoccus albus</name>
    <dbReference type="NCBI Taxonomy" id="1280376"/>
    <lineage>
        <taxon>Bacteria</taxon>
        <taxon>Bacillati</taxon>
        <taxon>Actinomycetota</taxon>
        <taxon>Actinomycetes</taxon>
        <taxon>Micrococcales</taxon>
        <taxon>Brevibacteriaceae</taxon>
        <taxon>Spelaeicoccus</taxon>
    </lineage>
</organism>
<gene>
    <name evidence="1" type="ORF">BJY26_002587</name>
</gene>
<proteinExistence type="predicted"/>